<organism evidence="7">
    <name type="scientific">uncultured Poseidoniia archaeon</name>
    <dbReference type="NCBI Taxonomy" id="1697135"/>
    <lineage>
        <taxon>Archaea</taxon>
        <taxon>Methanobacteriati</taxon>
        <taxon>Thermoplasmatota</taxon>
        <taxon>Candidatus Poseidoniia</taxon>
        <taxon>environmental samples</taxon>
    </lineage>
</organism>
<feature type="domain" description="Transketolase N-terminal" evidence="6">
    <location>
        <begin position="12"/>
        <end position="267"/>
    </location>
</feature>
<keyword evidence="5" id="KW-0786">Thiamine pyrophosphate</keyword>
<protein>
    <submittedName>
        <fullName evidence="7">Putative transketolase, thiamine diphosphate binding domain protein</fullName>
    </submittedName>
</protein>
<dbReference type="GO" id="GO:0006082">
    <property type="term" value="P:organic acid metabolic process"/>
    <property type="evidence" value="ECO:0007669"/>
    <property type="project" value="UniProtKB-ARBA"/>
</dbReference>
<dbReference type="InterPro" id="IPR029061">
    <property type="entry name" value="THDP-binding"/>
</dbReference>
<dbReference type="InterPro" id="IPR049557">
    <property type="entry name" value="Transketolase_CS"/>
</dbReference>
<dbReference type="PANTHER" id="PTHR47514:SF1">
    <property type="entry name" value="TRANSKETOLASE N-TERMINAL SECTION-RELATED"/>
    <property type="match status" value="1"/>
</dbReference>
<sequence length="273" mass="30173">MPFNMGITELEEMASRCRINIIKMIHKAQSGHPGGSLSAIDMIVGLYGTVLNIDPSNPNWEDRDRFIMSKGHASPAVYSILNEFGIINEQDFMSFRRLGSVCQGHVDMKWTDGVDFSAGSLGMGLSFGLGCSLAAKLDNSERKIWVMIGDGETQEGQIWEAIMAADFHSSDNLKLIVDKNGIQNDDFVSKQMEVGDLRGKIESFGWEVREIDGHNMDQICDAIDWADKGKKGPMAIIANTIKGKGVSYMENNPSFHGKAPNDEEYQIAMEELA</sequence>
<dbReference type="SUPFAM" id="SSF52518">
    <property type="entry name" value="Thiamin diphosphate-binding fold (THDP-binding)"/>
    <property type="match status" value="1"/>
</dbReference>
<reference evidence="7" key="1">
    <citation type="journal article" date="2015" name="ISME J.">
        <title>A new class of marine Euryarchaeota group II from the Mediterranean deep chlorophyll maximum.</title>
        <authorList>
            <person name="Martin-Cuadrado A.B."/>
            <person name="Garcia-Heredia I."/>
            <person name="Molto A.G."/>
            <person name="Lopez-Ubeda R."/>
            <person name="Kimes N."/>
            <person name="Lopez-Garcia P."/>
            <person name="Moreira D."/>
            <person name="Rodriguez-Valera F."/>
        </authorList>
    </citation>
    <scope>NUCLEOTIDE SEQUENCE</scope>
</reference>
<dbReference type="GO" id="GO:0016740">
    <property type="term" value="F:transferase activity"/>
    <property type="evidence" value="ECO:0007669"/>
    <property type="project" value="UniProtKB-KW"/>
</dbReference>
<dbReference type="PROSITE" id="PS00801">
    <property type="entry name" value="TRANSKETOLASE_1"/>
    <property type="match status" value="1"/>
</dbReference>
<dbReference type="GO" id="GO:0044272">
    <property type="term" value="P:sulfur compound biosynthetic process"/>
    <property type="evidence" value="ECO:0007669"/>
    <property type="project" value="UniProtKB-ARBA"/>
</dbReference>
<keyword evidence="4" id="KW-0479">Metal-binding</keyword>
<name>A0A1B1TD34_9ARCH</name>
<dbReference type="Gene3D" id="3.40.50.970">
    <property type="match status" value="1"/>
</dbReference>
<dbReference type="InterPro" id="IPR005474">
    <property type="entry name" value="Transketolase_N"/>
</dbReference>
<evidence type="ECO:0000313" key="7">
    <source>
        <dbReference type="EMBL" id="ANV80196.1"/>
    </source>
</evidence>
<evidence type="ECO:0000259" key="6">
    <source>
        <dbReference type="Pfam" id="PF00456"/>
    </source>
</evidence>
<dbReference type="EMBL" id="KP211877">
    <property type="protein sequence ID" value="ANV80196.1"/>
    <property type="molecule type" value="Genomic_DNA"/>
</dbReference>
<keyword evidence="3" id="KW-0808">Transferase</keyword>
<evidence type="ECO:0000256" key="4">
    <source>
        <dbReference type="ARBA" id="ARBA00022723"/>
    </source>
</evidence>
<dbReference type="CDD" id="cd02012">
    <property type="entry name" value="TPP_TK"/>
    <property type="match status" value="1"/>
</dbReference>
<dbReference type="GO" id="GO:0046872">
    <property type="term" value="F:metal ion binding"/>
    <property type="evidence" value="ECO:0007669"/>
    <property type="project" value="UniProtKB-KW"/>
</dbReference>
<accession>A0A1B1TD34</accession>
<dbReference type="AlphaFoldDB" id="A0A1B1TD34"/>
<evidence type="ECO:0000256" key="5">
    <source>
        <dbReference type="ARBA" id="ARBA00023052"/>
    </source>
</evidence>
<evidence type="ECO:0000256" key="3">
    <source>
        <dbReference type="ARBA" id="ARBA00022679"/>
    </source>
</evidence>
<comment type="similarity">
    <text evidence="2">Belongs to the transketolase family.</text>
</comment>
<evidence type="ECO:0000256" key="2">
    <source>
        <dbReference type="ARBA" id="ARBA00007131"/>
    </source>
</evidence>
<dbReference type="Pfam" id="PF00456">
    <property type="entry name" value="Transketolase_N"/>
    <property type="match status" value="1"/>
</dbReference>
<proteinExistence type="inferred from homology"/>
<dbReference type="PANTHER" id="PTHR47514">
    <property type="entry name" value="TRANSKETOLASE N-TERMINAL SECTION-RELATED"/>
    <property type="match status" value="1"/>
</dbReference>
<reference evidence="7" key="2">
    <citation type="submission" date="2016-12" db="EMBL/GenBank/DDBJ databases">
        <authorList>
            <person name="Song W.-J."/>
            <person name="Kurnit D.M."/>
        </authorList>
    </citation>
    <scope>NUCLEOTIDE SEQUENCE</scope>
</reference>
<evidence type="ECO:0000256" key="1">
    <source>
        <dbReference type="ARBA" id="ARBA00001964"/>
    </source>
</evidence>
<comment type="cofactor">
    <cofactor evidence="1">
        <name>thiamine diphosphate</name>
        <dbReference type="ChEBI" id="CHEBI:58937"/>
    </cofactor>
</comment>